<dbReference type="InterPro" id="IPR036388">
    <property type="entry name" value="WH-like_DNA-bd_sf"/>
</dbReference>
<proteinExistence type="inferred from homology"/>
<evidence type="ECO:0000313" key="7">
    <source>
        <dbReference type="EMBL" id="KAL1899132.1"/>
    </source>
</evidence>
<dbReference type="Pfam" id="PF17778">
    <property type="entry name" value="WHD_BLACT"/>
    <property type="match status" value="1"/>
</dbReference>
<evidence type="ECO:0000256" key="5">
    <source>
        <dbReference type="SAM" id="MobiDB-lite"/>
    </source>
</evidence>
<feature type="region of interest" description="Disordered" evidence="5">
    <location>
        <begin position="245"/>
        <end position="265"/>
    </location>
</feature>
<comment type="similarity">
    <text evidence="1">Belongs to the metallo-beta-lactamase superfamily. Glyoxalase II family.</text>
</comment>
<evidence type="ECO:0000256" key="4">
    <source>
        <dbReference type="ARBA" id="ARBA00022833"/>
    </source>
</evidence>
<evidence type="ECO:0000259" key="6">
    <source>
        <dbReference type="SMART" id="SM00849"/>
    </source>
</evidence>
<dbReference type="InterPro" id="IPR036866">
    <property type="entry name" value="RibonucZ/Hydroxyglut_hydro"/>
</dbReference>
<keyword evidence="2" id="KW-0479">Metal-binding</keyword>
<dbReference type="Gene3D" id="3.60.15.10">
    <property type="entry name" value="Ribonuclease Z/Hydroxyacylglutathione hydrolase-like"/>
    <property type="match status" value="1"/>
</dbReference>
<evidence type="ECO:0000256" key="3">
    <source>
        <dbReference type="ARBA" id="ARBA00022801"/>
    </source>
</evidence>
<name>A0ABR3ZG11_9PEZI</name>
<feature type="domain" description="Metallo-beta-lactamase" evidence="6">
    <location>
        <begin position="33"/>
        <end position="206"/>
    </location>
</feature>
<keyword evidence="4" id="KW-0862">Zinc</keyword>
<dbReference type="InterPro" id="IPR041516">
    <property type="entry name" value="LACTB2_WH"/>
</dbReference>
<evidence type="ECO:0000256" key="1">
    <source>
        <dbReference type="ARBA" id="ARBA00006759"/>
    </source>
</evidence>
<dbReference type="PANTHER" id="PTHR23131:SF0">
    <property type="entry name" value="ENDORIBONUCLEASE LACTB2"/>
    <property type="match status" value="1"/>
</dbReference>
<sequence>MASQLVALPEVERLSPACIRILGGNPGKFTLQGTNTYLIGTGKERLLIDTAEGVPAWADALERTLAEEKATLSAALITHWHPDHVGGIGQVRKLAPGVTIYQSQLESGRLGAAPGEEILDIVEGQAFYVEGTTLRAVHTPGHTTDHMAFVLEEEGSLFAGDNVLGQGTAVFEDLAVYLQSLARMRALYSEKRGAAAGTPNRLYPGHGPVVEDGVAKITEYIEHRQQREDQVVRLLRSPDKAAAVAAANSGASSPPASSSGAADGKFPSSWTSMELVEVVYADVRRDLYPAAERGLIQILQKLEDEGKVIEDGRKWTLRERSPL</sequence>
<dbReference type="EMBL" id="JAWCUI010000013">
    <property type="protein sequence ID" value="KAL1899132.1"/>
    <property type="molecule type" value="Genomic_DNA"/>
</dbReference>
<dbReference type="Pfam" id="PF00753">
    <property type="entry name" value="Lactamase_B"/>
    <property type="match status" value="1"/>
</dbReference>
<dbReference type="Proteomes" id="UP001583186">
    <property type="component" value="Unassembled WGS sequence"/>
</dbReference>
<accession>A0ABR3ZG11</accession>
<dbReference type="InterPro" id="IPR047921">
    <property type="entry name" value="LACTB2-like_MBL-fold"/>
</dbReference>
<dbReference type="InterPro" id="IPR050662">
    <property type="entry name" value="Sec-metab_biosynth-thioest"/>
</dbReference>
<dbReference type="PANTHER" id="PTHR23131">
    <property type="entry name" value="ENDORIBONUCLEASE LACTB2"/>
    <property type="match status" value="1"/>
</dbReference>
<dbReference type="SMART" id="SM00849">
    <property type="entry name" value="Lactamase_B"/>
    <property type="match status" value="1"/>
</dbReference>
<dbReference type="InterPro" id="IPR001279">
    <property type="entry name" value="Metallo-B-lactamas"/>
</dbReference>
<dbReference type="CDD" id="cd07722">
    <property type="entry name" value="LACTB2-like_MBL-fold"/>
    <property type="match status" value="1"/>
</dbReference>
<reference evidence="7 8" key="1">
    <citation type="journal article" date="2024" name="IMA Fungus">
        <title>IMA Genome - F19 : A genome assembly and annotation guide to empower mycologists, including annotated draft genome sequences of Ceratocystis pirilliformis, Diaporthe australafricana, Fusarium ophioides, Paecilomyces lecythidis, and Sporothrix stenoceras.</title>
        <authorList>
            <person name="Aylward J."/>
            <person name="Wilson A.M."/>
            <person name="Visagie C.M."/>
            <person name="Spraker J."/>
            <person name="Barnes I."/>
            <person name="Buitendag C."/>
            <person name="Ceriani C."/>
            <person name="Del Mar Angel L."/>
            <person name="du Plessis D."/>
            <person name="Fuchs T."/>
            <person name="Gasser K."/>
            <person name="Kramer D."/>
            <person name="Li W."/>
            <person name="Munsamy K."/>
            <person name="Piso A."/>
            <person name="Price J.L."/>
            <person name="Sonnekus B."/>
            <person name="Thomas C."/>
            <person name="van der Nest A."/>
            <person name="van Dijk A."/>
            <person name="van Heerden A."/>
            <person name="van Vuuren N."/>
            <person name="Yilmaz N."/>
            <person name="Duong T.A."/>
            <person name="van der Merwe N.A."/>
            <person name="Wingfield M.J."/>
            <person name="Wingfield B.D."/>
        </authorList>
    </citation>
    <scope>NUCLEOTIDE SEQUENCE [LARGE SCALE GENOMIC DNA]</scope>
    <source>
        <strain evidence="7 8">CMW 5346</strain>
    </source>
</reference>
<protein>
    <recommendedName>
        <fullName evidence="6">Metallo-beta-lactamase domain-containing protein</fullName>
    </recommendedName>
</protein>
<keyword evidence="3" id="KW-0378">Hydrolase</keyword>
<evidence type="ECO:0000256" key="2">
    <source>
        <dbReference type="ARBA" id="ARBA00022723"/>
    </source>
</evidence>
<evidence type="ECO:0000313" key="8">
    <source>
        <dbReference type="Proteomes" id="UP001583186"/>
    </source>
</evidence>
<dbReference type="Gene3D" id="1.10.10.10">
    <property type="entry name" value="Winged helix-like DNA-binding domain superfamily/Winged helix DNA-binding domain"/>
    <property type="match status" value="1"/>
</dbReference>
<comment type="caution">
    <text evidence="7">The sequence shown here is derived from an EMBL/GenBank/DDBJ whole genome shotgun (WGS) entry which is preliminary data.</text>
</comment>
<organism evidence="7 8">
    <name type="scientific">Sporothrix stenoceras</name>
    <dbReference type="NCBI Taxonomy" id="5173"/>
    <lineage>
        <taxon>Eukaryota</taxon>
        <taxon>Fungi</taxon>
        <taxon>Dikarya</taxon>
        <taxon>Ascomycota</taxon>
        <taxon>Pezizomycotina</taxon>
        <taxon>Sordariomycetes</taxon>
        <taxon>Sordariomycetidae</taxon>
        <taxon>Ophiostomatales</taxon>
        <taxon>Ophiostomataceae</taxon>
        <taxon>Sporothrix</taxon>
    </lineage>
</organism>
<gene>
    <name evidence="7" type="ORF">Sste5346_003054</name>
</gene>
<feature type="compositionally biased region" description="Low complexity" evidence="5">
    <location>
        <begin position="245"/>
        <end position="262"/>
    </location>
</feature>
<dbReference type="SUPFAM" id="SSF56281">
    <property type="entry name" value="Metallo-hydrolase/oxidoreductase"/>
    <property type="match status" value="1"/>
</dbReference>
<keyword evidence="8" id="KW-1185">Reference proteome</keyword>